<dbReference type="InterPro" id="IPR000531">
    <property type="entry name" value="Beta-barrel_TonB"/>
</dbReference>
<feature type="domain" description="TonB-dependent receptor plug" evidence="15">
    <location>
        <begin position="50"/>
        <end position="159"/>
    </location>
</feature>
<keyword evidence="7" id="KW-0406">Ion transport</keyword>
<evidence type="ECO:0000256" key="12">
    <source>
        <dbReference type="RuleBase" id="RU003357"/>
    </source>
</evidence>
<dbReference type="RefSeq" id="WP_066769562.1">
    <property type="nucleotide sequence ID" value="NZ_CP013244.1"/>
</dbReference>
<feature type="signal peptide" evidence="13">
    <location>
        <begin position="1"/>
        <end position="21"/>
    </location>
</feature>
<dbReference type="SUPFAM" id="SSF56935">
    <property type="entry name" value="Porins"/>
    <property type="match status" value="1"/>
</dbReference>
<evidence type="ECO:0000256" key="13">
    <source>
        <dbReference type="SAM" id="SignalP"/>
    </source>
</evidence>
<dbReference type="InterPro" id="IPR037066">
    <property type="entry name" value="Plug_dom_sf"/>
</dbReference>
<keyword evidence="6" id="KW-0408">Iron</keyword>
<keyword evidence="17" id="KW-1185">Reference proteome</keyword>
<evidence type="ECO:0000259" key="14">
    <source>
        <dbReference type="Pfam" id="PF00593"/>
    </source>
</evidence>
<evidence type="ECO:0000256" key="11">
    <source>
        <dbReference type="PROSITE-ProRule" id="PRU01360"/>
    </source>
</evidence>
<evidence type="ECO:0000256" key="8">
    <source>
        <dbReference type="ARBA" id="ARBA00023077"/>
    </source>
</evidence>
<comment type="similarity">
    <text evidence="11 12">Belongs to the TonB-dependent receptor family.</text>
</comment>
<gene>
    <name evidence="16" type="ORF">ATE48_07315</name>
</gene>
<evidence type="ECO:0000256" key="1">
    <source>
        <dbReference type="ARBA" id="ARBA00004571"/>
    </source>
</evidence>
<keyword evidence="4" id="KW-0410">Iron transport</keyword>
<dbReference type="Pfam" id="PF00593">
    <property type="entry name" value="TonB_dep_Rec_b-barrel"/>
    <property type="match status" value="1"/>
</dbReference>
<evidence type="ECO:0000256" key="9">
    <source>
        <dbReference type="ARBA" id="ARBA00023136"/>
    </source>
</evidence>
<keyword evidence="13" id="KW-0732">Signal</keyword>
<comment type="subcellular location">
    <subcellularLocation>
        <location evidence="1 11">Cell outer membrane</location>
        <topology evidence="1 11">Multi-pass membrane protein</topology>
    </subcellularLocation>
</comment>
<dbReference type="InterPro" id="IPR012910">
    <property type="entry name" value="Plug_dom"/>
</dbReference>
<dbReference type="Gene3D" id="2.40.170.20">
    <property type="entry name" value="TonB-dependent receptor, beta-barrel domain"/>
    <property type="match status" value="1"/>
</dbReference>
<dbReference type="EMBL" id="CP013244">
    <property type="protein sequence ID" value="ANP45740.1"/>
    <property type="molecule type" value="Genomic_DNA"/>
</dbReference>
<dbReference type="AlphaFoldDB" id="A0A1B1AGS0"/>
<dbReference type="CDD" id="cd01347">
    <property type="entry name" value="ligand_gated_channel"/>
    <property type="match status" value="1"/>
</dbReference>
<sequence>MSFKSALLVGALVLTPSVSLAQTVTTDTIIVTARPDPEDPPVVAEARERLSRTPGAVSVVSNEAYEGRAATGLTDILRDVPGVLVQRRYGEESRFSIRGSGIDQSYHQRGVLFAQDGVPFADADGFSDFQKIDPLTARYLEVYRGGNALRFGGAQLGGVLNFVTPNGRTAESENALRAEAGSFNFERVSGQFARQWGEWDGFAAVTAMQGDGFRDHAAQEQLRGTMNIGHSFGDDREIRLIAYGADIEQDVPGTLTLAQALATPEAANGGAVATNWQRDQTVLRASLQTRWRLNDATLFEGGVYATATDLYHPIALKIEQKIQTQGGFGRFDWSGELGGHRADLYWGASYRQGHNDQQLGPVFFPINGDSRQRATGLDVFAEGRYFVNDRLALVAGGSYGRATRDYTDHLNSANDASKDFDWFAPRIGLIWESADGAQVYANITRSVEPPHYGALVQAPVPGFVPVEPQEAWTGEVGARGRTGPLVWDVTLYRATLENELLSFNPGVGIPAGFFNADASVHQGVEFALDWEFAEGWLLRQSYTYSDFFFDADASYGDNRIPVAPEHQYRAMVRYTAPSGWFVAPNIEWRPSDTFVDYANTLKAPGYTIVSLNTGWDFDNGVSLFVDARNLTDEAYVPEFGAIIDASAPGANTAVFYPGESRAVYGGVAYRF</sequence>
<dbReference type="InterPro" id="IPR039426">
    <property type="entry name" value="TonB-dep_rcpt-like"/>
</dbReference>
<feature type="domain" description="TonB-dependent receptor-like beta-barrel" evidence="14">
    <location>
        <begin position="274"/>
        <end position="630"/>
    </location>
</feature>
<keyword evidence="2 11" id="KW-0813">Transport</keyword>
<feature type="chain" id="PRO_5008518782" evidence="13">
    <location>
        <begin position="22"/>
        <end position="671"/>
    </location>
</feature>
<keyword evidence="16" id="KW-0675">Receptor</keyword>
<dbReference type="Gene3D" id="2.170.130.10">
    <property type="entry name" value="TonB-dependent receptor, plug domain"/>
    <property type="match status" value="1"/>
</dbReference>
<evidence type="ECO:0000256" key="10">
    <source>
        <dbReference type="ARBA" id="ARBA00023237"/>
    </source>
</evidence>
<evidence type="ECO:0000313" key="16">
    <source>
        <dbReference type="EMBL" id="ANP45740.1"/>
    </source>
</evidence>
<reference evidence="16 17" key="1">
    <citation type="submission" date="2015-11" db="EMBL/GenBank/DDBJ databases">
        <title>Whole-Genome Sequence of Candidatus Oderbacter manganicum from the National Park Lower Oder Valley, Germany.</title>
        <authorList>
            <person name="Braun B."/>
            <person name="Liere K."/>
            <person name="Szewzyk U."/>
        </authorList>
    </citation>
    <scope>NUCLEOTIDE SEQUENCE [LARGE SCALE GENOMIC DNA]</scope>
    <source>
        <strain evidence="16 17">OTSz_A_272</strain>
    </source>
</reference>
<accession>A0A1B1AGS0</accession>
<keyword evidence="5 11" id="KW-0812">Transmembrane</keyword>
<dbReference type="OrthoDB" id="9760620at2"/>
<dbReference type="InterPro" id="IPR036942">
    <property type="entry name" value="Beta-barrel_TonB_sf"/>
</dbReference>
<evidence type="ECO:0000256" key="7">
    <source>
        <dbReference type="ARBA" id="ARBA00023065"/>
    </source>
</evidence>
<evidence type="ECO:0000256" key="4">
    <source>
        <dbReference type="ARBA" id="ARBA00022496"/>
    </source>
</evidence>
<dbReference type="STRING" id="1759059.ATE48_07315"/>
<proteinExistence type="inferred from homology"/>
<evidence type="ECO:0000256" key="6">
    <source>
        <dbReference type="ARBA" id="ARBA00023004"/>
    </source>
</evidence>
<evidence type="ECO:0000259" key="15">
    <source>
        <dbReference type="Pfam" id="PF07715"/>
    </source>
</evidence>
<dbReference type="KEGG" id="cbot:ATE48_07315"/>
<protein>
    <submittedName>
        <fullName evidence="16">TonB-dependent receptor</fullName>
    </submittedName>
</protein>
<dbReference type="FunCoup" id="A0A1B1AGS0">
    <property type="interactions" value="50"/>
</dbReference>
<name>A0A1B1AGS0_9PROT</name>
<dbReference type="Pfam" id="PF07715">
    <property type="entry name" value="Plug"/>
    <property type="match status" value="1"/>
</dbReference>
<keyword evidence="10 11" id="KW-0998">Cell outer membrane</keyword>
<evidence type="ECO:0000256" key="5">
    <source>
        <dbReference type="ARBA" id="ARBA00022692"/>
    </source>
</evidence>
<dbReference type="InParanoid" id="A0A1B1AGS0"/>
<dbReference type="Proteomes" id="UP000092498">
    <property type="component" value="Chromosome"/>
</dbReference>
<dbReference type="PROSITE" id="PS52016">
    <property type="entry name" value="TONB_DEPENDENT_REC_3"/>
    <property type="match status" value="1"/>
</dbReference>
<keyword evidence="3 11" id="KW-1134">Transmembrane beta strand</keyword>
<evidence type="ECO:0000256" key="3">
    <source>
        <dbReference type="ARBA" id="ARBA00022452"/>
    </source>
</evidence>
<dbReference type="GO" id="GO:0006826">
    <property type="term" value="P:iron ion transport"/>
    <property type="evidence" value="ECO:0007669"/>
    <property type="project" value="UniProtKB-KW"/>
</dbReference>
<dbReference type="PANTHER" id="PTHR32552:SF81">
    <property type="entry name" value="TONB-DEPENDENT OUTER MEMBRANE RECEPTOR"/>
    <property type="match status" value="1"/>
</dbReference>
<dbReference type="PANTHER" id="PTHR32552">
    <property type="entry name" value="FERRICHROME IRON RECEPTOR-RELATED"/>
    <property type="match status" value="1"/>
</dbReference>
<keyword evidence="9 11" id="KW-0472">Membrane</keyword>
<organism evidence="16 17">
    <name type="scientific">Candidatus Viadribacter manganicus</name>
    <dbReference type="NCBI Taxonomy" id="1759059"/>
    <lineage>
        <taxon>Bacteria</taxon>
        <taxon>Pseudomonadati</taxon>
        <taxon>Pseudomonadota</taxon>
        <taxon>Alphaproteobacteria</taxon>
        <taxon>Hyphomonadales</taxon>
        <taxon>Hyphomonadaceae</taxon>
        <taxon>Candidatus Viadribacter</taxon>
    </lineage>
</organism>
<dbReference type="GO" id="GO:0009279">
    <property type="term" value="C:cell outer membrane"/>
    <property type="evidence" value="ECO:0007669"/>
    <property type="project" value="UniProtKB-SubCell"/>
</dbReference>
<evidence type="ECO:0000256" key="2">
    <source>
        <dbReference type="ARBA" id="ARBA00022448"/>
    </source>
</evidence>
<keyword evidence="8 12" id="KW-0798">TonB box</keyword>
<evidence type="ECO:0000313" key="17">
    <source>
        <dbReference type="Proteomes" id="UP000092498"/>
    </source>
</evidence>